<name>A0A554LJG1_9BACT</name>
<proteinExistence type="predicted"/>
<organism evidence="1 2">
    <name type="scientific">Candidatus Berkelbacteria bacterium Licking1014_85</name>
    <dbReference type="NCBI Taxonomy" id="2017148"/>
    <lineage>
        <taxon>Bacteria</taxon>
        <taxon>Candidatus Berkelbacteria</taxon>
    </lineage>
</organism>
<comment type="caution">
    <text evidence="1">The sequence shown here is derived from an EMBL/GenBank/DDBJ whole genome shotgun (WGS) entry which is preliminary data.</text>
</comment>
<evidence type="ECO:0000313" key="1">
    <source>
        <dbReference type="EMBL" id="TSC93002.1"/>
    </source>
</evidence>
<protein>
    <submittedName>
        <fullName evidence="1">Uncharacterized protein</fullName>
    </submittedName>
</protein>
<dbReference type="Proteomes" id="UP000315589">
    <property type="component" value="Unassembled WGS sequence"/>
</dbReference>
<feature type="non-terminal residue" evidence="1">
    <location>
        <position position="119"/>
    </location>
</feature>
<evidence type="ECO:0000313" key="2">
    <source>
        <dbReference type="Proteomes" id="UP000315589"/>
    </source>
</evidence>
<sequence>MQIEIDQSGKIENTEKHTYIAYSNNTHYCLKISSVEKRKLQKHFRSIGKPRKYVLFSFAAMIILLIERIKGKELIIIIDKEYSGKDSQLKDLLTHLSPRLKNQTLSIRSIGKKSNAHLL</sequence>
<dbReference type="AlphaFoldDB" id="A0A554LJG1"/>
<dbReference type="EMBL" id="VMGI01000039">
    <property type="protein sequence ID" value="TSC93002.1"/>
    <property type="molecule type" value="Genomic_DNA"/>
</dbReference>
<accession>A0A554LJG1</accession>
<reference evidence="1 2" key="1">
    <citation type="submission" date="2017-07" db="EMBL/GenBank/DDBJ databases">
        <title>Mechanisms for carbon and nitrogen cycling indicate functional differentiation within the Candidate Phyla Radiation.</title>
        <authorList>
            <person name="Danczak R.E."/>
            <person name="Johnston M.D."/>
            <person name="Kenah C."/>
            <person name="Slattery M."/>
            <person name="Wrighton K.C."/>
            <person name="Wilkins M.J."/>
        </authorList>
    </citation>
    <scope>NUCLEOTIDE SEQUENCE [LARGE SCALE GENOMIC DNA]</scope>
    <source>
        <strain evidence="1">Licking1014_85</strain>
    </source>
</reference>
<gene>
    <name evidence="1" type="ORF">CEN91_319</name>
</gene>